<dbReference type="EMBL" id="JALLPB020000242">
    <property type="protein sequence ID" value="KAL3811711.1"/>
    <property type="molecule type" value="Genomic_DNA"/>
</dbReference>
<dbReference type="PANTHER" id="PTHR13847">
    <property type="entry name" value="SARCOSINE DEHYDROGENASE-RELATED"/>
    <property type="match status" value="1"/>
</dbReference>
<evidence type="ECO:0000259" key="1">
    <source>
        <dbReference type="Pfam" id="PF01266"/>
    </source>
</evidence>
<dbReference type="InterPro" id="IPR036188">
    <property type="entry name" value="FAD/NAD-bd_sf"/>
</dbReference>
<dbReference type="Pfam" id="PF01266">
    <property type="entry name" value="DAO"/>
    <property type="match status" value="1"/>
</dbReference>
<reference evidence="2 3" key="1">
    <citation type="submission" date="2024-10" db="EMBL/GenBank/DDBJ databases">
        <title>Updated reference genomes for cyclostephanoid diatoms.</title>
        <authorList>
            <person name="Roberts W.R."/>
            <person name="Alverson A.J."/>
        </authorList>
    </citation>
    <scope>NUCLEOTIDE SEQUENCE [LARGE SCALE GENOMIC DNA]</scope>
    <source>
        <strain evidence="2 3">AJA228-03</strain>
    </source>
</reference>
<protein>
    <recommendedName>
        <fullName evidence="1">FAD dependent oxidoreductase domain-containing protein</fullName>
    </recommendedName>
</protein>
<feature type="domain" description="FAD dependent oxidoreductase" evidence="1">
    <location>
        <begin position="34"/>
        <end position="382"/>
    </location>
</feature>
<dbReference type="InterPro" id="IPR006076">
    <property type="entry name" value="FAD-dep_OxRdtase"/>
</dbReference>
<dbReference type="Gene3D" id="3.50.50.60">
    <property type="entry name" value="FAD/NAD(P)-binding domain"/>
    <property type="match status" value="1"/>
</dbReference>
<accession>A0ABD3RIW7</accession>
<dbReference type="AlphaFoldDB" id="A0ABD3RIW7"/>
<dbReference type="SUPFAM" id="SSF51905">
    <property type="entry name" value="FAD/NAD(P)-binding domain"/>
    <property type="match status" value="1"/>
</dbReference>
<comment type="caution">
    <text evidence="2">The sequence shown here is derived from an EMBL/GenBank/DDBJ whole genome shotgun (WGS) entry which is preliminary data.</text>
</comment>
<sequence length="411" mass="43720">MIIGPVANPTESWWLRDLPAPVVPQADTLPERADIVVVGAGMTGASIAYWLSEKHGLSCLLLDARGVAGGATGRNGGHLWPNLNSDFEAETVSDLLDFIAMRDVDCDLTRLGAVDVADAVPDDVFDDDDDDWGELEVWHGGTCAEKLGTCAFAWAQFHPDACQFSAARVTQAILDAAGRRATVCSPVRVLRISDDVVGGGGGSIVDTDIGSVLADRVVVASNGWTGELLPELADVLYPCRNQVIMTSPSTVPDKWDVGAFSVGAATGNGDIEEEIYCIKRPDGRLCIGGARYLERDAAVGNSDDGTLNEDVGRRLRDFLVTTFPDLAPLSVEAEWTGVIGLTADKRPVVGRMPSRKGVFVAAGYNGHGMPQCFGVGKYMADMLAGGMEEDLHPHIRSLSPARFFGVKTNTS</sequence>
<evidence type="ECO:0000313" key="2">
    <source>
        <dbReference type="EMBL" id="KAL3811711.1"/>
    </source>
</evidence>
<organism evidence="2 3">
    <name type="scientific">Cyclostephanos tholiformis</name>
    <dbReference type="NCBI Taxonomy" id="382380"/>
    <lineage>
        <taxon>Eukaryota</taxon>
        <taxon>Sar</taxon>
        <taxon>Stramenopiles</taxon>
        <taxon>Ochrophyta</taxon>
        <taxon>Bacillariophyta</taxon>
        <taxon>Coscinodiscophyceae</taxon>
        <taxon>Thalassiosirophycidae</taxon>
        <taxon>Stephanodiscales</taxon>
        <taxon>Stephanodiscaceae</taxon>
        <taxon>Cyclostephanos</taxon>
    </lineage>
</organism>
<keyword evidence="3" id="KW-1185">Reference proteome</keyword>
<name>A0ABD3RIW7_9STRA</name>
<dbReference type="Gene3D" id="3.30.9.10">
    <property type="entry name" value="D-Amino Acid Oxidase, subunit A, domain 2"/>
    <property type="match status" value="1"/>
</dbReference>
<evidence type="ECO:0000313" key="3">
    <source>
        <dbReference type="Proteomes" id="UP001530377"/>
    </source>
</evidence>
<dbReference type="PANTHER" id="PTHR13847:SF260">
    <property type="entry name" value="FAD DEPENDENT OXIDOREDUCTASE DOMAIN-CONTAINING PROTEIN"/>
    <property type="match status" value="1"/>
</dbReference>
<gene>
    <name evidence="2" type="ORF">ACHAXA_004077</name>
</gene>
<proteinExistence type="predicted"/>
<dbReference type="Proteomes" id="UP001530377">
    <property type="component" value="Unassembled WGS sequence"/>
</dbReference>